<name>A0ABV7IXZ9_9RHOB</name>
<feature type="transmembrane region" description="Helical" evidence="1">
    <location>
        <begin position="12"/>
        <end position="34"/>
    </location>
</feature>
<comment type="caution">
    <text evidence="2">The sequence shown here is derived from an EMBL/GenBank/DDBJ whole genome shotgun (WGS) entry which is preliminary data.</text>
</comment>
<keyword evidence="1" id="KW-1133">Transmembrane helix</keyword>
<evidence type="ECO:0000256" key="1">
    <source>
        <dbReference type="SAM" id="Phobius"/>
    </source>
</evidence>
<keyword evidence="1" id="KW-0472">Membrane</keyword>
<evidence type="ECO:0000313" key="3">
    <source>
        <dbReference type="Proteomes" id="UP001595547"/>
    </source>
</evidence>
<keyword evidence="3" id="KW-1185">Reference proteome</keyword>
<sequence length="95" mass="10015">MHFLLLEELKPFSVLAGFIVVLLVIAIALTLVGLSSNIEVDGADHGLDFDAEFDAQLDLQPGGAHAGLMTAQELAMLDLPATRTPALQGPRPPTP</sequence>
<evidence type="ECO:0000313" key="2">
    <source>
        <dbReference type="EMBL" id="MFC3179454.1"/>
    </source>
</evidence>
<accession>A0ABV7IXZ9</accession>
<protein>
    <submittedName>
        <fullName evidence="2">Uncharacterized protein</fullName>
    </submittedName>
</protein>
<reference evidence="3" key="1">
    <citation type="journal article" date="2019" name="Int. J. Syst. Evol. Microbiol.">
        <title>The Global Catalogue of Microorganisms (GCM) 10K type strain sequencing project: providing services to taxonomists for standard genome sequencing and annotation.</title>
        <authorList>
            <consortium name="The Broad Institute Genomics Platform"/>
            <consortium name="The Broad Institute Genome Sequencing Center for Infectious Disease"/>
            <person name="Wu L."/>
            <person name="Ma J."/>
        </authorList>
    </citation>
    <scope>NUCLEOTIDE SEQUENCE [LARGE SCALE GENOMIC DNA]</scope>
    <source>
        <strain evidence="3">KCTC 52039</strain>
    </source>
</reference>
<dbReference type="EMBL" id="JBHRTO010000001">
    <property type="protein sequence ID" value="MFC3179454.1"/>
    <property type="molecule type" value="Genomic_DNA"/>
</dbReference>
<keyword evidence="1" id="KW-0812">Transmembrane</keyword>
<dbReference type="RefSeq" id="WP_380071101.1">
    <property type="nucleotide sequence ID" value="NZ_JBHRTO010000001.1"/>
</dbReference>
<proteinExistence type="predicted"/>
<organism evidence="2 3">
    <name type="scientific">Cypionkella sinensis</name>
    <dbReference type="NCBI Taxonomy" id="1756043"/>
    <lineage>
        <taxon>Bacteria</taxon>
        <taxon>Pseudomonadati</taxon>
        <taxon>Pseudomonadota</taxon>
        <taxon>Alphaproteobacteria</taxon>
        <taxon>Rhodobacterales</taxon>
        <taxon>Paracoccaceae</taxon>
        <taxon>Cypionkella</taxon>
    </lineage>
</organism>
<gene>
    <name evidence="2" type="ORF">ACFOGH_00485</name>
</gene>
<dbReference type="Proteomes" id="UP001595547">
    <property type="component" value="Unassembled WGS sequence"/>
</dbReference>